<dbReference type="SUPFAM" id="SSF63380">
    <property type="entry name" value="Riboflavin synthase domain-like"/>
    <property type="match status" value="2"/>
</dbReference>
<feature type="non-terminal residue" evidence="8">
    <location>
        <position position="1"/>
    </location>
</feature>
<feature type="domain" description="Sulfite reductase [NADPH] flavoprotein alpha-component-like FAD-binding" evidence="7">
    <location>
        <begin position="111"/>
        <end position="193"/>
    </location>
</feature>
<dbReference type="GO" id="GO:0050660">
    <property type="term" value="F:flavin adenine dinucleotide binding"/>
    <property type="evidence" value="ECO:0007669"/>
    <property type="project" value="TreeGrafter"/>
</dbReference>
<dbReference type="Gene3D" id="1.20.990.10">
    <property type="entry name" value="NADPH-cytochrome p450 Reductase, Chain A, domain 3"/>
    <property type="match status" value="1"/>
</dbReference>
<keyword evidence="4" id="KW-0274">FAD</keyword>
<dbReference type="Pfam" id="PF00667">
    <property type="entry name" value="FAD_binding_1"/>
    <property type="match status" value="2"/>
</dbReference>
<organism evidence="8">
    <name type="scientific">Notodromas monacha</name>
    <dbReference type="NCBI Taxonomy" id="399045"/>
    <lineage>
        <taxon>Eukaryota</taxon>
        <taxon>Metazoa</taxon>
        <taxon>Ecdysozoa</taxon>
        <taxon>Arthropoda</taxon>
        <taxon>Crustacea</taxon>
        <taxon>Oligostraca</taxon>
        <taxon>Ostracoda</taxon>
        <taxon>Podocopa</taxon>
        <taxon>Podocopida</taxon>
        <taxon>Cypridocopina</taxon>
        <taxon>Cypridoidea</taxon>
        <taxon>Cyprididae</taxon>
        <taxon>Notodromas</taxon>
    </lineage>
</organism>
<keyword evidence="5" id="KW-0521">NADP</keyword>
<dbReference type="InterPro" id="IPR017938">
    <property type="entry name" value="Riboflavin_synthase-like_b-brl"/>
</dbReference>
<dbReference type="InterPro" id="IPR029039">
    <property type="entry name" value="Flavoprotein-like_sf"/>
</dbReference>
<keyword evidence="6" id="KW-0560">Oxidoreductase</keyword>
<evidence type="ECO:0000256" key="2">
    <source>
        <dbReference type="ARBA" id="ARBA00001974"/>
    </source>
</evidence>
<dbReference type="SUPFAM" id="SSF52218">
    <property type="entry name" value="Flavoproteins"/>
    <property type="match status" value="1"/>
</dbReference>
<dbReference type="OrthoDB" id="1856718at2759"/>
<dbReference type="PANTHER" id="PTHR19384">
    <property type="entry name" value="NITRIC OXIDE SYNTHASE-RELATED"/>
    <property type="match status" value="1"/>
</dbReference>
<sequence>MLCNKHPQRKEKGGPESYNATGIEIDKKLEDLGGNRIYDLGLGDDDANMEEDFITWKEKFWEALCEKFGLEASAEDLSIRQFRLVLPTDVPKEKIYSGEVARIRSYVTQRPPFDAKNPFLATIVAHREIHKNGDRNCMHLEFDITGSRIRYESGDHVAIYPTNEEVLIERLYALSDGKHDLDTVFTLTAIEVTRTTNLFKRESSPFDAKNPFLATIVAHREIHKNGDRNCMHLEFDITGSRIRYESGDHVAIYPTNEEVLIERLYALSDGKHDLDTVFTLTAIEEDSNKKFPFPCPCTFRTALRHYVDITSLPRTHVLKELSEYCTDEADKAKLKLIGQPSVEGKELYNKW</sequence>
<evidence type="ECO:0000256" key="1">
    <source>
        <dbReference type="ARBA" id="ARBA00001917"/>
    </source>
</evidence>
<dbReference type="Gene3D" id="3.40.50.360">
    <property type="match status" value="1"/>
</dbReference>
<dbReference type="PANTHER" id="PTHR19384:SF17">
    <property type="entry name" value="NADPH--CYTOCHROME P450 REDUCTASE"/>
    <property type="match status" value="1"/>
</dbReference>
<name>A0A7R9GKN1_9CRUS</name>
<protein>
    <recommendedName>
        <fullName evidence="7">Sulfite reductase [NADPH] flavoprotein alpha-component-like FAD-binding domain-containing protein</fullName>
    </recommendedName>
</protein>
<feature type="domain" description="Sulfite reductase [NADPH] flavoprotein alpha-component-like FAD-binding" evidence="7">
    <location>
        <begin position="205"/>
        <end position="351"/>
    </location>
</feature>
<dbReference type="InterPro" id="IPR003097">
    <property type="entry name" value="CysJ-like_FAD-binding"/>
</dbReference>
<evidence type="ECO:0000256" key="6">
    <source>
        <dbReference type="ARBA" id="ARBA00023002"/>
    </source>
</evidence>
<dbReference type="GO" id="GO:0003958">
    <property type="term" value="F:NADPH-hemoprotein reductase activity"/>
    <property type="evidence" value="ECO:0007669"/>
    <property type="project" value="TreeGrafter"/>
</dbReference>
<comment type="cofactor">
    <cofactor evidence="1">
        <name>FMN</name>
        <dbReference type="ChEBI" id="CHEBI:58210"/>
    </cofactor>
</comment>
<dbReference type="Gene3D" id="2.40.30.10">
    <property type="entry name" value="Translation factors"/>
    <property type="match status" value="2"/>
</dbReference>
<evidence type="ECO:0000313" key="8">
    <source>
        <dbReference type="EMBL" id="CAD7284806.1"/>
    </source>
</evidence>
<dbReference type="GO" id="GO:0010181">
    <property type="term" value="F:FMN binding"/>
    <property type="evidence" value="ECO:0007669"/>
    <property type="project" value="TreeGrafter"/>
</dbReference>
<dbReference type="InterPro" id="IPR023173">
    <property type="entry name" value="NADPH_Cyt_P450_Rdtase_alpha"/>
</dbReference>
<reference evidence="8" key="1">
    <citation type="submission" date="2020-11" db="EMBL/GenBank/DDBJ databases">
        <authorList>
            <person name="Tran Van P."/>
        </authorList>
    </citation>
    <scope>NUCLEOTIDE SEQUENCE</scope>
</reference>
<evidence type="ECO:0000256" key="3">
    <source>
        <dbReference type="ARBA" id="ARBA00022630"/>
    </source>
</evidence>
<dbReference type="EMBL" id="CAJPEX010009878">
    <property type="protein sequence ID" value="CAG0924958.1"/>
    <property type="molecule type" value="Genomic_DNA"/>
</dbReference>
<evidence type="ECO:0000313" key="9">
    <source>
        <dbReference type="Proteomes" id="UP000678499"/>
    </source>
</evidence>
<evidence type="ECO:0000256" key="4">
    <source>
        <dbReference type="ARBA" id="ARBA00022827"/>
    </source>
</evidence>
<evidence type="ECO:0000256" key="5">
    <source>
        <dbReference type="ARBA" id="ARBA00022857"/>
    </source>
</evidence>
<dbReference type="Proteomes" id="UP000678499">
    <property type="component" value="Unassembled WGS sequence"/>
</dbReference>
<dbReference type="GO" id="GO:0005829">
    <property type="term" value="C:cytosol"/>
    <property type="evidence" value="ECO:0007669"/>
    <property type="project" value="TreeGrafter"/>
</dbReference>
<dbReference type="AlphaFoldDB" id="A0A7R9GKN1"/>
<keyword evidence="3" id="KW-0285">Flavoprotein</keyword>
<accession>A0A7R9GKN1</accession>
<dbReference type="EMBL" id="OA891915">
    <property type="protein sequence ID" value="CAD7284806.1"/>
    <property type="molecule type" value="Genomic_DNA"/>
</dbReference>
<comment type="cofactor">
    <cofactor evidence="2">
        <name>FAD</name>
        <dbReference type="ChEBI" id="CHEBI:57692"/>
    </cofactor>
</comment>
<gene>
    <name evidence="8" type="ORF">NMOB1V02_LOCUS12410</name>
</gene>
<proteinExistence type="predicted"/>
<dbReference type="GO" id="GO:0009725">
    <property type="term" value="P:response to hormone"/>
    <property type="evidence" value="ECO:0007669"/>
    <property type="project" value="TreeGrafter"/>
</dbReference>
<evidence type="ECO:0000259" key="7">
    <source>
        <dbReference type="Pfam" id="PF00667"/>
    </source>
</evidence>
<keyword evidence="9" id="KW-1185">Reference proteome</keyword>